<evidence type="ECO:0000313" key="1">
    <source>
        <dbReference type="EMBL" id="JAD46039.1"/>
    </source>
</evidence>
<name>A0A0A9A331_ARUDO</name>
<reference evidence="1" key="1">
    <citation type="submission" date="2014-09" db="EMBL/GenBank/DDBJ databases">
        <authorList>
            <person name="Magalhaes I.L.F."/>
            <person name="Oliveira U."/>
            <person name="Santos F.R."/>
            <person name="Vidigal T.H.D.A."/>
            <person name="Brescovit A.D."/>
            <person name="Santos A.J."/>
        </authorList>
    </citation>
    <scope>NUCLEOTIDE SEQUENCE</scope>
    <source>
        <tissue evidence="1">Shoot tissue taken approximately 20 cm above the soil surface</tissue>
    </source>
</reference>
<dbReference type="EMBL" id="GBRH01251856">
    <property type="protein sequence ID" value="JAD46039.1"/>
    <property type="molecule type" value="Transcribed_RNA"/>
</dbReference>
<protein>
    <submittedName>
        <fullName evidence="1">Uncharacterized protein</fullName>
    </submittedName>
</protein>
<reference evidence="1" key="2">
    <citation type="journal article" date="2015" name="Data Brief">
        <title>Shoot transcriptome of the giant reed, Arundo donax.</title>
        <authorList>
            <person name="Barrero R.A."/>
            <person name="Guerrero F.D."/>
            <person name="Moolhuijzen P."/>
            <person name="Goolsby J.A."/>
            <person name="Tidwell J."/>
            <person name="Bellgard S.E."/>
            <person name="Bellgard M.I."/>
        </authorList>
    </citation>
    <scope>NUCLEOTIDE SEQUENCE</scope>
    <source>
        <tissue evidence="1">Shoot tissue taken approximately 20 cm above the soil surface</tissue>
    </source>
</reference>
<organism evidence="1">
    <name type="scientific">Arundo donax</name>
    <name type="common">Giant reed</name>
    <name type="synonym">Donax arundinaceus</name>
    <dbReference type="NCBI Taxonomy" id="35708"/>
    <lineage>
        <taxon>Eukaryota</taxon>
        <taxon>Viridiplantae</taxon>
        <taxon>Streptophyta</taxon>
        <taxon>Embryophyta</taxon>
        <taxon>Tracheophyta</taxon>
        <taxon>Spermatophyta</taxon>
        <taxon>Magnoliopsida</taxon>
        <taxon>Liliopsida</taxon>
        <taxon>Poales</taxon>
        <taxon>Poaceae</taxon>
        <taxon>PACMAD clade</taxon>
        <taxon>Arundinoideae</taxon>
        <taxon>Arundineae</taxon>
        <taxon>Arundo</taxon>
    </lineage>
</organism>
<dbReference type="AlphaFoldDB" id="A0A0A9A331"/>
<accession>A0A0A9A331</accession>
<proteinExistence type="predicted"/>
<sequence>MNSRVLHDNLFHHQTQNPYQQPPNCIFAMSTRGRQVAKKIAVHWLVHTN</sequence>